<evidence type="ECO:0000313" key="3">
    <source>
        <dbReference type="Proteomes" id="UP001596391"/>
    </source>
</evidence>
<dbReference type="EMBL" id="JBHSWI010000001">
    <property type="protein sequence ID" value="MFC6647409.1"/>
    <property type="molecule type" value="Genomic_DNA"/>
</dbReference>
<protein>
    <recommendedName>
        <fullName evidence="1">Peptidase S53 domain-containing protein</fullName>
    </recommendedName>
</protein>
<proteinExistence type="predicted"/>
<dbReference type="Gene3D" id="3.40.50.200">
    <property type="entry name" value="Peptidase S8/S53 domain"/>
    <property type="match status" value="1"/>
</dbReference>
<evidence type="ECO:0000313" key="2">
    <source>
        <dbReference type="EMBL" id="MFC6647409.1"/>
    </source>
</evidence>
<feature type="domain" description="Peptidase S53" evidence="1">
    <location>
        <begin position="1"/>
        <end position="146"/>
    </location>
</feature>
<reference evidence="3" key="1">
    <citation type="journal article" date="2019" name="Int. J. Syst. Evol. Microbiol.">
        <title>The Global Catalogue of Microorganisms (GCM) 10K type strain sequencing project: providing services to taxonomists for standard genome sequencing and annotation.</title>
        <authorList>
            <consortium name="The Broad Institute Genomics Platform"/>
            <consortium name="The Broad Institute Genome Sequencing Center for Infectious Disease"/>
            <person name="Wu L."/>
            <person name="Ma J."/>
        </authorList>
    </citation>
    <scope>NUCLEOTIDE SEQUENCE [LARGE SCALE GENOMIC DNA]</scope>
    <source>
        <strain evidence="3">CGMCC 1.16026</strain>
    </source>
</reference>
<dbReference type="PANTHER" id="PTHR14218:SF15">
    <property type="entry name" value="TRIPEPTIDYL-PEPTIDASE 1"/>
    <property type="match status" value="1"/>
</dbReference>
<dbReference type="InterPro" id="IPR030400">
    <property type="entry name" value="Sedolisin_dom"/>
</dbReference>
<organism evidence="2 3">
    <name type="scientific">Granulicella cerasi</name>
    <dbReference type="NCBI Taxonomy" id="741063"/>
    <lineage>
        <taxon>Bacteria</taxon>
        <taxon>Pseudomonadati</taxon>
        <taxon>Acidobacteriota</taxon>
        <taxon>Terriglobia</taxon>
        <taxon>Terriglobales</taxon>
        <taxon>Acidobacteriaceae</taxon>
        <taxon>Granulicella</taxon>
    </lineage>
</organism>
<dbReference type="SUPFAM" id="SSF52743">
    <property type="entry name" value="Subtilisin-like"/>
    <property type="match status" value="1"/>
</dbReference>
<name>A0ABW1ZEC1_9BACT</name>
<comment type="caution">
    <text evidence="2">The sequence shown here is derived from an EMBL/GenBank/DDBJ whole genome shotgun (WGS) entry which is preliminary data.</text>
</comment>
<dbReference type="Proteomes" id="UP001596391">
    <property type="component" value="Unassembled WGS sequence"/>
</dbReference>
<dbReference type="InterPro" id="IPR050819">
    <property type="entry name" value="Tripeptidyl-peptidase_I"/>
</dbReference>
<evidence type="ECO:0000259" key="1">
    <source>
        <dbReference type="PROSITE" id="PS51695"/>
    </source>
</evidence>
<dbReference type="PROSITE" id="PS51695">
    <property type="entry name" value="SEDOLISIN"/>
    <property type="match status" value="1"/>
</dbReference>
<dbReference type="InterPro" id="IPR036852">
    <property type="entry name" value="Peptidase_S8/S53_dom_sf"/>
</dbReference>
<dbReference type="PANTHER" id="PTHR14218">
    <property type="entry name" value="PROTEASE S8 TRIPEPTIDYL PEPTIDASE I CLN2"/>
    <property type="match status" value="1"/>
</dbReference>
<sequence length="147" mass="15099">MAYGLPGDELHMRGTPDVALYATGKIGIAVYNSNVNPEGGEAPLWHQSGGTSAGAPMWAGILATANSMRVQQGKKPLSQFESKEFGSGTLAALYSVGKSTPSAFMDITEGTNGDCGDECKAGPGYDYLTGLGVPNGKVMLEALAALP</sequence>
<keyword evidence="3" id="KW-1185">Reference proteome</keyword>
<dbReference type="RefSeq" id="WP_390236270.1">
    <property type="nucleotide sequence ID" value="NZ_JBHSWI010000001.1"/>
</dbReference>
<accession>A0ABW1ZEC1</accession>
<gene>
    <name evidence="2" type="ORF">ACFQBQ_17885</name>
</gene>